<proteinExistence type="predicted"/>
<gene>
    <name evidence="3" type="ORF">QM012_001165</name>
</gene>
<feature type="compositionally biased region" description="Basic residues" evidence="2">
    <location>
        <begin position="238"/>
        <end position="247"/>
    </location>
</feature>
<reference evidence="3 4" key="1">
    <citation type="submission" date="2023-11" db="EMBL/GenBank/DDBJ databases">
        <title>Draft genome sequence and annotation of the polyextremotolerant black yeast-like fungus Aureobasidium pullulans NRRL 62042.</title>
        <authorList>
            <person name="Dielentheis-Frenken M.R.E."/>
            <person name="Wibberg D."/>
            <person name="Blank L.M."/>
            <person name="Tiso T."/>
        </authorList>
    </citation>
    <scope>NUCLEOTIDE SEQUENCE [LARGE SCALE GENOMIC DNA]</scope>
    <source>
        <strain evidence="3 4">NRRL 62042</strain>
    </source>
</reference>
<keyword evidence="1" id="KW-0175">Coiled coil</keyword>
<comment type="caution">
    <text evidence="3">The sequence shown here is derived from an EMBL/GenBank/DDBJ whole genome shotgun (WGS) entry which is preliminary data.</text>
</comment>
<feature type="region of interest" description="Disordered" evidence="2">
    <location>
        <begin position="229"/>
        <end position="251"/>
    </location>
</feature>
<feature type="compositionally biased region" description="Low complexity" evidence="2">
    <location>
        <begin position="358"/>
        <end position="371"/>
    </location>
</feature>
<sequence>MATKKVFTTADQLWETFSDLNQNELGPGTQNAGGTVSLHPTGHWYDGDSVEVYGKRACALDSLQMIRTKNWLEQGLRKDGVREYVALERLIAAAMEYSASDYEHLMTVFFVEWEKDLKPDGRTKKNKDQWTRWCEIHLVRHHRTAKAVRCLDILEALGLLYPGWWKQVYAHNHNTLIPNDTYASPWDNQPSVNVAEMDELNQKYAREPFASRDQVQAASQAASAAIQSTFVSRENGTRKRKKRTKTSHFREGLEQLNDAYDETTPVKDTDNESEESFVPEDYYPDYVHEYDAIMGKPATTNPQLPHAVGFAPAADAWHGLNREGFESAARNNPEVNATKIVDSASKEAVPRPSANTLPAPRTTPAPAQRPQFVNPAHLNWLDIDERDFRRAVEEVEADYFRPSTPLNQHGRRDYLAEARADLANNPEYYHPDRVAERHNIYMAVAGYKGVPQSELARRQAELQDELERDQAEVARRQAEVKAKQPTTGAFGEDDEIIWDYVDHMAPPDTAWPPVYTGKAPLWPPQD</sequence>
<organism evidence="3 4">
    <name type="scientific">Aureobasidium pullulans</name>
    <name type="common">Black yeast</name>
    <name type="synonym">Pullularia pullulans</name>
    <dbReference type="NCBI Taxonomy" id="5580"/>
    <lineage>
        <taxon>Eukaryota</taxon>
        <taxon>Fungi</taxon>
        <taxon>Dikarya</taxon>
        <taxon>Ascomycota</taxon>
        <taxon>Pezizomycotina</taxon>
        <taxon>Dothideomycetes</taxon>
        <taxon>Dothideomycetidae</taxon>
        <taxon>Dothideales</taxon>
        <taxon>Saccotheciaceae</taxon>
        <taxon>Aureobasidium</taxon>
    </lineage>
</organism>
<name>A0ABR0THC3_AURPU</name>
<keyword evidence="4" id="KW-1185">Reference proteome</keyword>
<feature type="region of interest" description="Disordered" evidence="2">
    <location>
        <begin position="341"/>
        <end position="373"/>
    </location>
</feature>
<dbReference type="EMBL" id="JASGXD010000010">
    <property type="protein sequence ID" value="KAK6003320.1"/>
    <property type="molecule type" value="Genomic_DNA"/>
</dbReference>
<accession>A0ABR0THC3</accession>
<feature type="coiled-coil region" evidence="1">
    <location>
        <begin position="452"/>
        <end position="479"/>
    </location>
</feature>
<protein>
    <submittedName>
        <fullName evidence="3">Uncharacterized protein</fullName>
    </submittedName>
</protein>
<evidence type="ECO:0000256" key="1">
    <source>
        <dbReference type="SAM" id="Coils"/>
    </source>
</evidence>
<evidence type="ECO:0000313" key="3">
    <source>
        <dbReference type="EMBL" id="KAK6003320.1"/>
    </source>
</evidence>
<dbReference type="Proteomes" id="UP001341245">
    <property type="component" value="Unassembled WGS sequence"/>
</dbReference>
<evidence type="ECO:0000313" key="4">
    <source>
        <dbReference type="Proteomes" id="UP001341245"/>
    </source>
</evidence>
<evidence type="ECO:0000256" key="2">
    <source>
        <dbReference type="SAM" id="MobiDB-lite"/>
    </source>
</evidence>